<proteinExistence type="inferred from homology"/>
<keyword evidence="4 6" id="KW-0560">Oxidoreductase</keyword>
<dbReference type="GO" id="GO:0051287">
    <property type="term" value="F:NAD binding"/>
    <property type="evidence" value="ECO:0007669"/>
    <property type="project" value="InterPro"/>
</dbReference>
<keyword evidence="5" id="KW-0520">NAD</keyword>
<dbReference type="Pfam" id="PF02826">
    <property type="entry name" value="2-Hacid_dh_C"/>
    <property type="match status" value="1"/>
</dbReference>
<gene>
    <name evidence="9" type="ORF">SteCoe_9629</name>
</gene>
<comment type="caution">
    <text evidence="9">The sequence shown here is derived from an EMBL/GenBank/DDBJ whole genome shotgun (WGS) entry which is preliminary data.</text>
</comment>
<dbReference type="Proteomes" id="UP000187209">
    <property type="component" value="Unassembled WGS sequence"/>
</dbReference>
<dbReference type="InterPro" id="IPR036291">
    <property type="entry name" value="NAD(P)-bd_dom_sf"/>
</dbReference>
<keyword evidence="3" id="KW-0007">Acetylation</keyword>
<dbReference type="GO" id="GO:0004617">
    <property type="term" value="F:phosphoglycerate dehydrogenase activity"/>
    <property type="evidence" value="ECO:0007669"/>
    <property type="project" value="TreeGrafter"/>
</dbReference>
<dbReference type="PANTHER" id="PTHR42938:SF22">
    <property type="entry name" value="D-3-PHOSPHOGLYCERATE DEHYDROGENASE"/>
    <property type="match status" value="1"/>
</dbReference>
<dbReference type="PANTHER" id="PTHR42938">
    <property type="entry name" value="FORMATE DEHYDROGENASE 1"/>
    <property type="match status" value="1"/>
</dbReference>
<dbReference type="EMBL" id="MPUH01000151">
    <property type="protein sequence ID" value="OMJ88410.1"/>
    <property type="molecule type" value="Genomic_DNA"/>
</dbReference>
<dbReference type="Pfam" id="PF00389">
    <property type="entry name" value="2-Hacid_dh"/>
    <property type="match status" value="1"/>
</dbReference>
<evidence type="ECO:0000256" key="4">
    <source>
        <dbReference type="ARBA" id="ARBA00023002"/>
    </source>
</evidence>
<evidence type="ECO:0000256" key="2">
    <source>
        <dbReference type="ARBA" id="ARBA00022553"/>
    </source>
</evidence>
<evidence type="ECO:0000256" key="5">
    <source>
        <dbReference type="ARBA" id="ARBA00023027"/>
    </source>
</evidence>
<dbReference type="OrthoDB" id="298012at2759"/>
<keyword evidence="2" id="KW-0597">Phosphoprotein</keyword>
<dbReference type="Gene3D" id="3.40.50.720">
    <property type="entry name" value="NAD(P)-binding Rossmann-like Domain"/>
    <property type="match status" value="2"/>
</dbReference>
<evidence type="ECO:0000313" key="9">
    <source>
        <dbReference type="EMBL" id="OMJ88410.1"/>
    </source>
</evidence>
<dbReference type="InterPro" id="IPR006140">
    <property type="entry name" value="D-isomer_DH_NAD-bd"/>
</dbReference>
<dbReference type="PROSITE" id="PS00065">
    <property type="entry name" value="D_2_HYDROXYACID_DH_1"/>
    <property type="match status" value="1"/>
</dbReference>
<evidence type="ECO:0000256" key="3">
    <source>
        <dbReference type="ARBA" id="ARBA00022990"/>
    </source>
</evidence>
<organism evidence="9 10">
    <name type="scientific">Stentor coeruleus</name>
    <dbReference type="NCBI Taxonomy" id="5963"/>
    <lineage>
        <taxon>Eukaryota</taxon>
        <taxon>Sar</taxon>
        <taxon>Alveolata</taxon>
        <taxon>Ciliophora</taxon>
        <taxon>Postciliodesmatophora</taxon>
        <taxon>Heterotrichea</taxon>
        <taxon>Heterotrichida</taxon>
        <taxon>Stentoridae</taxon>
        <taxon>Stentor</taxon>
    </lineage>
</organism>
<dbReference type="InterPro" id="IPR029752">
    <property type="entry name" value="D-isomer_DH_CS1"/>
</dbReference>
<feature type="domain" description="D-isomer specific 2-hydroxyacid dehydrogenase NAD-binding" evidence="8">
    <location>
        <begin position="106"/>
        <end position="287"/>
    </location>
</feature>
<feature type="domain" description="D-isomer specific 2-hydroxyacid dehydrogenase catalytic" evidence="7">
    <location>
        <begin position="3"/>
        <end position="314"/>
    </location>
</feature>
<evidence type="ECO:0008006" key="11">
    <source>
        <dbReference type="Google" id="ProtNLM"/>
    </source>
</evidence>
<dbReference type="SUPFAM" id="SSF52283">
    <property type="entry name" value="Formate/glycerate dehydrogenase catalytic domain-like"/>
    <property type="match status" value="1"/>
</dbReference>
<name>A0A1R2CHI3_9CILI</name>
<evidence type="ECO:0000256" key="1">
    <source>
        <dbReference type="ARBA" id="ARBA00011881"/>
    </source>
</evidence>
<dbReference type="SUPFAM" id="SSF51735">
    <property type="entry name" value="NAD(P)-binding Rossmann-fold domains"/>
    <property type="match status" value="1"/>
</dbReference>
<dbReference type="AlphaFoldDB" id="A0A1R2CHI3"/>
<accession>A0A1R2CHI3</accession>
<dbReference type="InterPro" id="IPR006139">
    <property type="entry name" value="D-isomer_2_OHA_DH_cat_dom"/>
</dbReference>
<reference evidence="9 10" key="1">
    <citation type="submission" date="2016-11" db="EMBL/GenBank/DDBJ databases">
        <title>The macronuclear genome of Stentor coeruleus: a giant cell with tiny introns.</title>
        <authorList>
            <person name="Slabodnick M."/>
            <person name="Ruby J.G."/>
            <person name="Reiff S.B."/>
            <person name="Swart E.C."/>
            <person name="Gosai S."/>
            <person name="Prabakaran S."/>
            <person name="Witkowska E."/>
            <person name="Larue G.E."/>
            <person name="Fisher S."/>
            <person name="Freeman R.M."/>
            <person name="Gunawardena J."/>
            <person name="Chu W."/>
            <person name="Stover N.A."/>
            <person name="Gregory B.D."/>
            <person name="Nowacki M."/>
            <person name="Derisi J."/>
            <person name="Roy S.W."/>
            <person name="Marshall W.F."/>
            <person name="Sood P."/>
        </authorList>
    </citation>
    <scope>NUCLEOTIDE SEQUENCE [LARGE SCALE GENOMIC DNA]</scope>
    <source>
        <strain evidence="9">WM001</strain>
    </source>
</reference>
<evidence type="ECO:0000259" key="8">
    <source>
        <dbReference type="Pfam" id="PF02826"/>
    </source>
</evidence>
<protein>
    <recommendedName>
        <fullName evidence="11">Phosphoglycerate dehydrogenase</fullName>
    </recommendedName>
</protein>
<sequence>MKVLVADLFSQAALDEMSNAGIQVIYNHALNGDSLKAVLQSEAPEVLVVRSTKVTGDMITSSPSLEFIIRAGAGVDNIDCVAASKNSIFVANCPGKNSVAVAELVMGHILSVDRRLPENYALLKQGKWNKGAFSECTGIKGRKIGIIGLGAIGKEVSVRAKSFGLEVCGTDPFVSAAQAHALGIEYFNTIEEVARVSDIITFHVPSTPQTKGMINSAFLALCKENVVIINTSRGDLANEAELLRELEARPGFWYACDVYLGEPAAKECDFVHALAQHPKVYGSHHIGASTKQAETAIGLEALRMILQYSKTRKVDAGNLVNMQTATKAKFSVNVRHHGQALAGLLTSLVECGCKVQEIENKAFKDGAAFTATVYLDCDNLECLQGIVAGLNGKEGVIHANLVHLG</sequence>
<comment type="subunit">
    <text evidence="1">Homotetramer.</text>
</comment>
<evidence type="ECO:0000259" key="7">
    <source>
        <dbReference type="Pfam" id="PF00389"/>
    </source>
</evidence>
<keyword evidence="10" id="KW-1185">Reference proteome</keyword>
<comment type="similarity">
    <text evidence="6">Belongs to the D-isomer specific 2-hydroxyacid dehydrogenase family.</text>
</comment>
<evidence type="ECO:0000313" key="10">
    <source>
        <dbReference type="Proteomes" id="UP000187209"/>
    </source>
</evidence>
<evidence type="ECO:0000256" key="6">
    <source>
        <dbReference type="RuleBase" id="RU003719"/>
    </source>
</evidence>